<dbReference type="InterPro" id="IPR039042">
    <property type="entry name" value="Alg13-like"/>
</dbReference>
<evidence type="ECO:0000256" key="3">
    <source>
        <dbReference type="ARBA" id="ARBA00011198"/>
    </source>
</evidence>
<dbReference type="OrthoDB" id="20273at2759"/>
<keyword evidence="7 12" id="KW-0808">Transferase</keyword>
<evidence type="ECO:0000313" key="14">
    <source>
        <dbReference type="EMBL" id="EPY50873.1"/>
    </source>
</evidence>
<comment type="subcellular location">
    <subcellularLocation>
        <location evidence="1 12">Endoplasmic reticulum</location>
    </subcellularLocation>
</comment>
<evidence type="ECO:0000256" key="9">
    <source>
        <dbReference type="ARBA" id="ARBA00024804"/>
    </source>
</evidence>
<comment type="function">
    <text evidence="9 12">Involved in protein N-glycosylation. Essential for the second step of the dolichol-linked oligosaccharide pathway.</text>
</comment>
<evidence type="ECO:0000256" key="12">
    <source>
        <dbReference type="RuleBase" id="RU362128"/>
    </source>
</evidence>
<evidence type="ECO:0000256" key="4">
    <source>
        <dbReference type="ARBA" id="ARBA00012614"/>
    </source>
</evidence>
<evidence type="ECO:0000256" key="8">
    <source>
        <dbReference type="ARBA" id="ARBA00022824"/>
    </source>
</evidence>
<evidence type="ECO:0000256" key="7">
    <source>
        <dbReference type="ARBA" id="ARBA00022679"/>
    </source>
</evidence>
<dbReference type="GO" id="GO:0005783">
    <property type="term" value="C:endoplasmic reticulum"/>
    <property type="evidence" value="ECO:0007669"/>
    <property type="project" value="UniProtKB-SubCell"/>
</dbReference>
<feature type="domain" description="Glycosyl transferase family 28 C-terminal" evidence="13">
    <location>
        <begin position="4"/>
        <end position="151"/>
    </location>
</feature>
<dbReference type="EC" id="2.4.1.141" evidence="4 12"/>
<comment type="similarity">
    <text evidence="2 12">Belongs to the glycosyltransferase 28 family.</text>
</comment>
<accession>S9VSL6</accession>
<dbReference type="EMBL" id="KE546992">
    <property type="protein sequence ID" value="EPY50873.1"/>
    <property type="molecule type" value="Genomic_DNA"/>
</dbReference>
<name>S9VSL6_SCHCR</name>
<dbReference type="Pfam" id="PF04101">
    <property type="entry name" value="Glyco_tran_28_C"/>
    <property type="match status" value="1"/>
</dbReference>
<keyword evidence="15" id="KW-1185">Reference proteome</keyword>
<dbReference type="AlphaFoldDB" id="S9VSL6"/>
<evidence type="ECO:0000256" key="10">
    <source>
        <dbReference type="ARBA" id="ARBA00032061"/>
    </source>
</evidence>
<dbReference type="OMA" id="QYKFRPN"/>
<dbReference type="PANTHER" id="PTHR12867:SF6">
    <property type="entry name" value="N-ACETYLGLUCOSAMINYLDIPHOSPHODOLICHOL N-ACETYLGLUCOSAMINYLTRANSFERASE"/>
    <property type="match status" value="1"/>
</dbReference>
<dbReference type="GeneID" id="25034922"/>
<keyword evidence="8 12" id="KW-0256">Endoplasmic reticulum</keyword>
<dbReference type="STRING" id="653667.S9VSL6"/>
<evidence type="ECO:0000256" key="1">
    <source>
        <dbReference type="ARBA" id="ARBA00004240"/>
    </source>
</evidence>
<dbReference type="SUPFAM" id="SSF53756">
    <property type="entry name" value="UDP-Glycosyltransferase/glycogen phosphorylase"/>
    <property type="match status" value="1"/>
</dbReference>
<dbReference type="HOGENOM" id="CLU_085408_2_2_1"/>
<evidence type="ECO:0000256" key="2">
    <source>
        <dbReference type="ARBA" id="ARBA00006962"/>
    </source>
</evidence>
<dbReference type="Gene3D" id="3.40.50.2000">
    <property type="entry name" value="Glycogen Phosphorylase B"/>
    <property type="match status" value="1"/>
</dbReference>
<evidence type="ECO:0000256" key="11">
    <source>
        <dbReference type="ARBA" id="ARBA00048184"/>
    </source>
</evidence>
<dbReference type="RefSeq" id="XP_013024219.1">
    <property type="nucleotide sequence ID" value="XM_013168765.1"/>
</dbReference>
<evidence type="ECO:0000256" key="5">
    <source>
        <dbReference type="ARBA" id="ARBA00017468"/>
    </source>
</evidence>
<evidence type="ECO:0000256" key="6">
    <source>
        <dbReference type="ARBA" id="ARBA00022676"/>
    </source>
</evidence>
<evidence type="ECO:0000259" key="13">
    <source>
        <dbReference type="Pfam" id="PF04101"/>
    </source>
</evidence>
<evidence type="ECO:0000313" key="15">
    <source>
        <dbReference type="Proteomes" id="UP000015464"/>
    </source>
</evidence>
<keyword evidence="6 12" id="KW-0328">Glycosyltransferase</keyword>
<dbReference type="GO" id="GO:0004577">
    <property type="term" value="F:N-acetylglucosaminyldiphosphodolichol N-acetylglucosaminyltransferase activity"/>
    <property type="evidence" value="ECO:0007669"/>
    <property type="project" value="UniProtKB-EC"/>
</dbReference>
<comment type="subunit">
    <text evidence="3 12">Heterodimer with ALG14 to form a functional enzyme.</text>
</comment>
<dbReference type="eggNOG" id="KOG3349">
    <property type="taxonomic scope" value="Eukaryota"/>
</dbReference>
<dbReference type="PANTHER" id="PTHR12867">
    <property type="entry name" value="GLYCOSYL TRANSFERASE-RELATED"/>
    <property type="match status" value="1"/>
</dbReference>
<organism evidence="14 15">
    <name type="scientific">Schizosaccharomyces cryophilus (strain OY26 / ATCC MYA-4695 / CBS 11777 / NBRC 106824 / NRRL Y48691)</name>
    <name type="common">Fission yeast</name>
    <dbReference type="NCBI Taxonomy" id="653667"/>
    <lineage>
        <taxon>Eukaryota</taxon>
        <taxon>Fungi</taxon>
        <taxon>Dikarya</taxon>
        <taxon>Ascomycota</taxon>
        <taxon>Taphrinomycotina</taxon>
        <taxon>Schizosaccharomycetes</taxon>
        <taxon>Schizosaccharomycetales</taxon>
        <taxon>Schizosaccharomycetaceae</taxon>
        <taxon>Schizosaccharomyces</taxon>
    </lineage>
</organism>
<proteinExistence type="inferred from homology"/>
<reference evidence="14 15" key="1">
    <citation type="journal article" date="2011" name="Science">
        <title>Comparative functional genomics of the fission yeasts.</title>
        <authorList>
            <person name="Rhind N."/>
            <person name="Chen Z."/>
            <person name="Yassour M."/>
            <person name="Thompson D.A."/>
            <person name="Haas B.J."/>
            <person name="Habib N."/>
            <person name="Wapinski I."/>
            <person name="Roy S."/>
            <person name="Lin M.F."/>
            <person name="Heiman D.I."/>
            <person name="Young S.K."/>
            <person name="Furuya K."/>
            <person name="Guo Y."/>
            <person name="Pidoux A."/>
            <person name="Chen H.M."/>
            <person name="Robbertse B."/>
            <person name="Goldberg J.M."/>
            <person name="Aoki K."/>
            <person name="Bayne E.H."/>
            <person name="Berlin A.M."/>
            <person name="Desjardins C.A."/>
            <person name="Dobbs E."/>
            <person name="Dukaj L."/>
            <person name="Fan L."/>
            <person name="FitzGerald M.G."/>
            <person name="French C."/>
            <person name="Gujja S."/>
            <person name="Hansen K."/>
            <person name="Keifenheim D."/>
            <person name="Levin J.Z."/>
            <person name="Mosher R.A."/>
            <person name="Mueller C.A."/>
            <person name="Pfiffner J."/>
            <person name="Priest M."/>
            <person name="Russ C."/>
            <person name="Smialowska A."/>
            <person name="Swoboda P."/>
            <person name="Sykes S.M."/>
            <person name="Vaughn M."/>
            <person name="Vengrova S."/>
            <person name="Yoder R."/>
            <person name="Zeng Q."/>
            <person name="Allshire R."/>
            <person name="Baulcombe D."/>
            <person name="Birren B.W."/>
            <person name="Brown W."/>
            <person name="Ekwall K."/>
            <person name="Kellis M."/>
            <person name="Leatherwood J."/>
            <person name="Levin H."/>
            <person name="Margalit H."/>
            <person name="Martienssen R."/>
            <person name="Nieduszynski C.A."/>
            <person name="Spatafora J.W."/>
            <person name="Friedman N."/>
            <person name="Dalgaard J.Z."/>
            <person name="Baumann P."/>
            <person name="Niki H."/>
            <person name="Regev A."/>
            <person name="Nusbaum C."/>
        </authorList>
    </citation>
    <scope>NUCLEOTIDE SEQUENCE [LARGE SCALE GENOMIC DNA]</scope>
    <source>
        <strain evidence="15">OY26 / ATCC MYA-4695 / CBS 11777 / NBRC 106824 / NRRL Y48691</strain>
    </source>
</reference>
<gene>
    <name evidence="12" type="primary">ALG13</name>
    <name evidence="14" type="ORF">SPOG_00590</name>
</gene>
<dbReference type="Proteomes" id="UP000015464">
    <property type="component" value="Unassembled WGS sequence"/>
</dbReference>
<dbReference type="InterPro" id="IPR007235">
    <property type="entry name" value="Glyco_trans_28_C"/>
</dbReference>
<dbReference type="GO" id="GO:0006488">
    <property type="term" value="P:dolichol-linked oligosaccharide biosynthetic process"/>
    <property type="evidence" value="ECO:0007669"/>
    <property type="project" value="InterPro"/>
</dbReference>
<protein>
    <recommendedName>
        <fullName evidence="5 12">UDP-N-acetylglucosamine transferase subunit ALG13</fullName>
        <ecNumber evidence="4 12">2.4.1.141</ecNumber>
    </recommendedName>
    <alternativeName>
        <fullName evidence="10 12">Asparagine-linked glycosylation protein 13</fullName>
    </alternativeName>
</protein>
<comment type="catalytic activity">
    <reaction evidence="11">
        <text>an N-acetyl-alpha-D-glucosaminyl-diphospho-di-trans,poly-cis-dolichol + UDP-N-acetyl-alpha-D-glucosamine = an N,N'-diacetylchitobiosyl-diphospho-di-trans,poly-cis-dolichol + UDP + H(+)</text>
        <dbReference type="Rhea" id="RHEA:23380"/>
        <dbReference type="Rhea" id="RHEA-COMP:19507"/>
        <dbReference type="Rhea" id="RHEA-COMP:19510"/>
        <dbReference type="ChEBI" id="CHEBI:15378"/>
        <dbReference type="ChEBI" id="CHEBI:57269"/>
        <dbReference type="ChEBI" id="CHEBI:57705"/>
        <dbReference type="ChEBI" id="CHEBI:58223"/>
        <dbReference type="ChEBI" id="CHEBI:58427"/>
        <dbReference type="EC" id="2.4.1.141"/>
    </reaction>
</comment>
<sequence length="163" mass="17786">MKAFVTVGSTRFDELVSGVLHVNVQYQLLQHGITQLIVQFGNGREAFGTPSPIEGISISGFDYAPEIGTYIESSSIVISHAGAGSILQSLRAQKPLIVVPNESLMDNHQLELSNKLASLQYLITCSYKDLAQGVEALFNTKLKPFPNPEYSAFQKVLSDVLTK</sequence>